<evidence type="ECO:0000313" key="7">
    <source>
        <dbReference type="Proteomes" id="UP000588068"/>
    </source>
</evidence>
<dbReference type="FunFam" id="3.40.605.10:FF:000005">
    <property type="entry name" value="Succinate-semialdehyde dehydrogenase I"/>
    <property type="match status" value="1"/>
</dbReference>
<dbReference type="PROSITE" id="PS00687">
    <property type="entry name" value="ALDEHYDE_DEHYDR_GLU"/>
    <property type="match status" value="1"/>
</dbReference>
<dbReference type="EMBL" id="JACHHZ010000002">
    <property type="protein sequence ID" value="MBB6093159.1"/>
    <property type="molecule type" value="Genomic_DNA"/>
</dbReference>
<dbReference type="NCBIfam" id="NF008415">
    <property type="entry name" value="PRK11241.1"/>
    <property type="match status" value="1"/>
</dbReference>
<dbReference type="FunFam" id="3.40.309.10:FF:000004">
    <property type="entry name" value="Succinate-semialdehyde dehydrogenase I"/>
    <property type="match status" value="1"/>
</dbReference>
<dbReference type="InterPro" id="IPR015590">
    <property type="entry name" value="Aldehyde_DH_dom"/>
</dbReference>
<accession>A0A841HLB9</accession>
<dbReference type="Gene3D" id="3.40.309.10">
    <property type="entry name" value="Aldehyde Dehydrogenase, Chain A, domain 2"/>
    <property type="match status" value="1"/>
</dbReference>
<dbReference type="GO" id="GO:0036243">
    <property type="term" value="F:succinate-semialdehyde dehydrogenase (NADP+) activity"/>
    <property type="evidence" value="ECO:0007669"/>
    <property type="project" value="UniProtKB-EC"/>
</dbReference>
<dbReference type="InterPro" id="IPR029510">
    <property type="entry name" value="Ald_DH_CS_GLU"/>
</dbReference>
<dbReference type="Proteomes" id="UP000588068">
    <property type="component" value="Unassembled WGS sequence"/>
</dbReference>
<dbReference type="Pfam" id="PF00171">
    <property type="entry name" value="Aldedh"/>
    <property type="match status" value="1"/>
</dbReference>
<dbReference type="InterPro" id="IPR016161">
    <property type="entry name" value="Ald_DH/histidinol_DH"/>
</dbReference>
<dbReference type="GO" id="GO:0004777">
    <property type="term" value="F:succinate-semialdehyde dehydrogenase (NAD+) activity"/>
    <property type="evidence" value="ECO:0007669"/>
    <property type="project" value="TreeGrafter"/>
</dbReference>
<dbReference type="FunFam" id="3.40.605.10:FF:000026">
    <property type="entry name" value="Aldehyde dehydrogenase, putative"/>
    <property type="match status" value="1"/>
</dbReference>
<dbReference type="SUPFAM" id="SSF53720">
    <property type="entry name" value="ALDH-like"/>
    <property type="match status" value="1"/>
</dbReference>
<feature type="domain" description="Aldehyde dehydrogenase" evidence="5">
    <location>
        <begin position="31"/>
        <end position="486"/>
    </location>
</feature>
<dbReference type="EC" id="1.2.1.79" evidence="6"/>
<dbReference type="EC" id="1.2.1.16" evidence="6"/>
<comment type="caution">
    <text evidence="6">The sequence shown here is derived from an EMBL/GenBank/DDBJ whole genome shotgun (WGS) entry which is preliminary data.</text>
</comment>
<dbReference type="InterPro" id="IPR016163">
    <property type="entry name" value="Ald_DH_C"/>
</dbReference>
<dbReference type="GO" id="GO:0005829">
    <property type="term" value="C:cytosol"/>
    <property type="evidence" value="ECO:0007669"/>
    <property type="project" value="TreeGrafter"/>
</dbReference>
<gene>
    <name evidence="6" type="ORF">HNQ60_002037</name>
</gene>
<evidence type="ECO:0000313" key="6">
    <source>
        <dbReference type="EMBL" id="MBB6093159.1"/>
    </source>
</evidence>
<evidence type="ECO:0000259" key="5">
    <source>
        <dbReference type="Pfam" id="PF00171"/>
    </source>
</evidence>
<name>A0A841HLB9_9GAMM</name>
<dbReference type="AlphaFoldDB" id="A0A841HLB9"/>
<dbReference type="PANTHER" id="PTHR43353">
    <property type="entry name" value="SUCCINATE-SEMIALDEHYDE DEHYDROGENASE, MITOCHONDRIAL"/>
    <property type="match status" value="1"/>
</dbReference>
<dbReference type="InterPro" id="IPR016162">
    <property type="entry name" value="Ald_DH_N"/>
</dbReference>
<dbReference type="PANTHER" id="PTHR43353:SF5">
    <property type="entry name" value="SUCCINATE-SEMIALDEHYDE DEHYDROGENASE, MITOCHONDRIAL"/>
    <property type="match status" value="1"/>
</dbReference>
<dbReference type="InterPro" id="IPR016160">
    <property type="entry name" value="Ald_DH_CS_CYS"/>
</dbReference>
<dbReference type="NCBIfam" id="TIGR01780">
    <property type="entry name" value="SSADH"/>
    <property type="match status" value="1"/>
</dbReference>
<comment type="similarity">
    <text evidence="1 4">Belongs to the aldehyde dehydrogenase family.</text>
</comment>
<dbReference type="EC" id="1.2.1.20" evidence="6"/>
<dbReference type="InterPro" id="IPR050740">
    <property type="entry name" value="Aldehyde_DH_Superfamily"/>
</dbReference>
<evidence type="ECO:0000256" key="1">
    <source>
        <dbReference type="ARBA" id="ARBA00009986"/>
    </source>
</evidence>
<dbReference type="RefSeq" id="WP_184331248.1">
    <property type="nucleotide sequence ID" value="NZ_JACHHZ010000002.1"/>
</dbReference>
<keyword evidence="7" id="KW-1185">Reference proteome</keyword>
<dbReference type="GO" id="GO:0102810">
    <property type="term" value="F:glutarate-semialdehyde dehydrogenase (NADP+) activity"/>
    <property type="evidence" value="ECO:0007669"/>
    <property type="project" value="UniProtKB-EC"/>
</dbReference>
<dbReference type="InterPro" id="IPR010102">
    <property type="entry name" value="Succ_semiAld_DH"/>
</dbReference>
<evidence type="ECO:0000256" key="4">
    <source>
        <dbReference type="RuleBase" id="RU003345"/>
    </source>
</evidence>
<protein>
    <submittedName>
        <fullName evidence="6">Succinate-semialdehyde dehydrogenase/glutarate-semialdehyde dehydrogenase</fullName>
        <ecNumber evidence="6">1.2.1.16</ecNumber>
        <ecNumber evidence="6">1.2.1.20</ecNumber>
        <ecNumber evidence="6">1.2.1.79</ecNumber>
    </submittedName>
</protein>
<dbReference type="PROSITE" id="PS00070">
    <property type="entry name" value="ALDEHYDE_DEHYDR_CYS"/>
    <property type="match status" value="1"/>
</dbReference>
<sequence length="492" mass="52794">MAALPQTQQPPLQDMTLFRQQAFVAGRWEDAPDGKVKQVFNPANGKLVGTVPNLGADATRRAIDAANKALPDWRARTAKERAQILRKWFDLMMANQEDLAILMTVEQGKPLFESRGEIAYAASFIEWFGEEGKRAYGDVIPGHGRDKRIVVLKQPIGVTAAITPWNFPAAMIARKVGPALAAGCTMVIKPSELTPYSALAMCVLAQRAGIPDGVVSVVTGDSKPIGAELTGNPIVRKLSFTGSTGVGKLLMSQCSANVTKVSLELGGNAPFIVFDDADLDAAVAGAMASKYRNAGQTCVCANRIYVQGGVYDRFAEKLAETVKAMKIGDGLDKDTKIGPLIEEKAVKKVEEHVADAVGKGAKVLFGGKRVEGPGTFYVPTVLTGVTADMLAMREETFGPVAPLMKFDSDDEVIRLANATEFGLASYFYSRNIQRVWRVAEALESGIVGINEGIISTEVAPFGGVKESGIGREGSKYGLEEYMEIKYLCFGGI</sequence>
<dbReference type="GO" id="GO:0009450">
    <property type="term" value="P:gamma-aminobutyric acid catabolic process"/>
    <property type="evidence" value="ECO:0007669"/>
    <property type="project" value="InterPro"/>
</dbReference>
<evidence type="ECO:0000256" key="3">
    <source>
        <dbReference type="PROSITE-ProRule" id="PRU10007"/>
    </source>
</evidence>
<reference evidence="6 7" key="1">
    <citation type="submission" date="2020-08" db="EMBL/GenBank/DDBJ databases">
        <title>Genomic Encyclopedia of Type Strains, Phase IV (KMG-IV): sequencing the most valuable type-strain genomes for metagenomic binning, comparative biology and taxonomic classification.</title>
        <authorList>
            <person name="Goeker M."/>
        </authorList>
    </citation>
    <scope>NUCLEOTIDE SEQUENCE [LARGE SCALE GENOMIC DNA]</scope>
    <source>
        <strain evidence="6 7">DSM 26723</strain>
    </source>
</reference>
<proteinExistence type="inferred from homology"/>
<dbReference type="Gene3D" id="3.40.605.10">
    <property type="entry name" value="Aldehyde Dehydrogenase, Chain A, domain 1"/>
    <property type="match status" value="1"/>
</dbReference>
<evidence type="ECO:0000256" key="2">
    <source>
        <dbReference type="ARBA" id="ARBA00023002"/>
    </source>
</evidence>
<organism evidence="6 7">
    <name type="scientific">Povalibacter uvarum</name>
    <dbReference type="NCBI Taxonomy" id="732238"/>
    <lineage>
        <taxon>Bacteria</taxon>
        <taxon>Pseudomonadati</taxon>
        <taxon>Pseudomonadota</taxon>
        <taxon>Gammaproteobacteria</taxon>
        <taxon>Steroidobacterales</taxon>
        <taxon>Steroidobacteraceae</taxon>
        <taxon>Povalibacter</taxon>
    </lineage>
</organism>
<keyword evidence="2 4" id="KW-0560">Oxidoreductase</keyword>
<dbReference type="CDD" id="cd07103">
    <property type="entry name" value="ALDH_F5_SSADH_GabD"/>
    <property type="match status" value="1"/>
</dbReference>
<feature type="active site" evidence="3">
    <location>
        <position position="264"/>
    </location>
</feature>